<evidence type="ECO:0000256" key="3">
    <source>
        <dbReference type="ARBA" id="ARBA00005100"/>
    </source>
</evidence>
<dbReference type="Gene3D" id="3.40.50.720">
    <property type="entry name" value="NAD(P)-binding Rossmann-like Domain"/>
    <property type="match status" value="1"/>
</dbReference>
<dbReference type="EMBL" id="MHLP01000017">
    <property type="protein sequence ID" value="OGZ12836.1"/>
    <property type="molecule type" value="Genomic_DNA"/>
</dbReference>
<evidence type="ECO:0000256" key="11">
    <source>
        <dbReference type="ARBA" id="ARBA00023034"/>
    </source>
</evidence>
<dbReference type="Pfam" id="PF16363">
    <property type="entry name" value="GDP_Man_Dehyd"/>
    <property type="match status" value="1"/>
</dbReference>
<evidence type="ECO:0000256" key="4">
    <source>
        <dbReference type="ARBA" id="ARBA00007505"/>
    </source>
</evidence>
<evidence type="ECO:0000313" key="16">
    <source>
        <dbReference type="EMBL" id="OGZ12836.1"/>
    </source>
</evidence>
<dbReference type="CDD" id="cd05230">
    <property type="entry name" value="UGD_SDR_e"/>
    <property type="match status" value="1"/>
</dbReference>
<gene>
    <name evidence="16" type="ORF">A2942_02995</name>
</gene>
<keyword evidence="13" id="KW-0325">Glycoprotein</keyword>
<comment type="caution">
    <text evidence="16">The sequence shown here is derived from an EMBL/GenBank/DDBJ whole genome shotgun (WGS) entry which is preliminary data.</text>
</comment>
<dbReference type="STRING" id="1798665.A2942_02995"/>
<evidence type="ECO:0000256" key="14">
    <source>
        <dbReference type="ARBA" id="ARBA00023239"/>
    </source>
</evidence>
<evidence type="ECO:0000256" key="8">
    <source>
        <dbReference type="ARBA" id="ARBA00022968"/>
    </source>
</evidence>
<name>A0A1G2DGY2_9BACT</name>
<evidence type="ECO:0000256" key="12">
    <source>
        <dbReference type="ARBA" id="ARBA00023136"/>
    </source>
</evidence>
<dbReference type="Gene3D" id="3.40.50.2000">
    <property type="entry name" value="Glycogen Phosphorylase B"/>
    <property type="match status" value="1"/>
</dbReference>
<evidence type="ECO:0000256" key="10">
    <source>
        <dbReference type="ARBA" id="ARBA00023027"/>
    </source>
</evidence>
<comment type="cofactor">
    <cofactor evidence="1">
        <name>NAD(+)</name>
        <dbReference type="ChEBI" id="CHEBI:57540"/>
    </cofactor>
</comment>
<feature type="domain" description="NAD(P)-binding" evidence="15">
    <location>
        <begin position="10"/>
        <end position="309"/>
    </location>
</feature>
<reference evidence="16 17" key="1">
    <citation type="journal article" date="2016" name="Nat. Commun.">
        <title>Thousands of microbial genomes shed light on interconnected biogeochemical processes in an aquifer system.</title>
        <authorList>
            <person name="Anantharaman K."/>
            <person name="Brown C.T."/>
            <person name="Hug L.A."/>
            <person name="Sharon I."/>
            <person name="Castelle C.J."/>
            <person name="Probst A.J."/>
            <person name="Thomas B.C."/>
            <person name="Singh A."/>
            <person name="Wilkins M.J."/>
            <person name="Karaoz U."/>
            <person name="Brodie E.L."/>
            <person name="Williams K.H."/>
            <person name="Hubbard S.S."/>
            <person name="Banfield J.F."/>
        </authorList>
    </citation>
    <scope>NUCLEOTIDE SEQUENCE [LARGE SCALE GENOMIC DNA]</scope>
</reference>
<dbReference type="InterPro" id="IPR044516">
    <property type="entry name" value="UXS-like"/>
</dbReference>
<keyword evidence="8" id="KW-0735">Signal-anchor</keyword>
<evidence type="ECO:0000313" key="17">
    <source>
        <dbReference type="Proteomes" id="UP000178534"/>
    </source>
</evidence>
<protein>
    <recommendedName>
        <fullName evidence="5">UDP-glucuronate decarboxylase</fullName>
        <ecNumber evidence="5">4.1.1.35</ecNumber>
    </recommendedName>
</protein>
<comment type="pathway">
    <text evidence="3">Nucleotide-sugar biosynthesis; UDP-alpha-D-xylose biosynthesis; UDP-alpha-D-xylose from UDP-alpha-D-glucuronate: step 1/1.</text>
</comment>
<dbReference type="InterPro" id="IPR036291">
    <property type="entry name" value="NAD(P)-bd_dom_sf"/>
</dbReference>
<sequence>MGYKEHKTILIAGGAGFIGSHLVAKYLAEGHHVIVVDNLQTTWKPKNIERFFADPNFRFIRQDINEPIRLREPVDWIFNCACAGSYTSYQFNPVHTVKTNTIGMINLLELAKKNGARILQTSTSEIYGDPLETPQKETYHGNVNPLGPRGCYDEGKRVAETLCMDYHREFGVDVKIVRIFNTYGPNMDPNDGRAVTNFIRNALSGKDLVVYGDGSQTRSFQYIDDLVAGLNAMMRKEGFVGPVNLGNPGEVTMRALAEMIIALTKSKAKIVHAEEATDDPKRRSPDIALAKRELGWAPKVTLEEGLKKTIEYFLKTEWPEKKVLVFATTYYPDLGPAEEALFELSKLMPDTEFHVVTTKFRKGVPEIEEVGTDTVYRVGVGSWLDKFLLPFLGLLKAQQLKDKHQYRFVWSIMGSYSGMAALLFKLMNRETNLLMTLDDKEMTRKGIKAKLLSPIYRMVVGASDSIYISNIALAEGKGLLQHAARMTAHEGDTKSMVNKVRYTYADLLNKQEKKLHRPK</sequence>
<evidence type="ECO:0000256" key="5">
    <source>
        <dbReference type="ARBA" id="ARBA00012290"/>
    </source>
</evidence>
<dbReference type="GO" id="GO:0070403">
    <property type="term" value="F:NAD+ binding"/>
    <property type="evidence" value="ECO:0007669"/>
    <property type="project" value="InterPro"/>
</dbReference>
<proteinExistence type="inferred from homology"/>
<evidence type="ECO:0000256" key="13">
    <source>
        <dbReference type="ARBA" id="ARBA00023180"/>
    </source>
</evidence>
<dbReference type="UniPathway" id="UPA00796">
    <property type="reaction ID" value="UER00771"/>
</dbReference>
<evidence type="ECO:0000259" key="15">
    <source>
        <dbReference type="Pfam" id="PF16363"/>
    </source>
</evidence>
<keyword evidence="10" id="KW-0520">NAD</keyword>
<dbReference type="InterPro" id="IPR016040">
    <property type="entry name" value="NAD(P)-bd_dom"/>
</dbReference>
<dbReference type="GO" id="GO:0048040">
    <property type="term" value="F:UDP-glucuronate decarboxylase activity"/>
    <property type="evidence" value="ECO:0007669"/>
    <property type="project" value="UniProtKB-EC"/>
</dbReference>
<dbReference type="FunFam" id="3.40.50.720:FF:000065">
    <property type="entry name" value="UDP-glucuronic acid decarboxylase 1"/>
    <property type="match status" value="1"/>
</dbReference>
<evidence type="ECO:0000256" key="6">
    <source>
        <dbReference type="ARBA" id="ARBA00022692"/>
    </source>
</evidence>
<dbReference type="AlphaFoldDB" id="A0A1G2DGY2"/>
<organism evidence="16 17">
    <name type="scientific">Candidatus Lloydbacteria bacterium RIFCSPLOWO2_01_FULL_50_20</name>
    <dbReference type="NCBI Taxonomy" id="1798665"/>
    <lineage>
        <taxon>Bacteria</taxon>
        <taxon>Candidatus Lloydiibacteriota</taxon>
    </lineage>
</organism>
<keyword evidence="7" id="KW-0210">Decarboxylase</keyword>
<keyword evidence="6" id="KW-0812">Transmembrane</keyword>
<keyword evidence="14" id="KW-0456">Lyase</keyword>
<keyword evidence="12" id="KW-0472">Membrane</keyword>
<accession>A0A1G2DGY2</accession>
<evidence type="ECO:0000256" key="1">
    <source>
        <dbReference type="ARBA" id="ARBA00001911"/>
    </source>
</evidence>
<dbReference type="GO" id="GO:0005737">
    <property type="term" value="C:cytoplasm"/>
    <property type="evidence" value="ECO:0007669"/>
    <property type="project" value="TreeGrafter"/>
</dbReference>
<keyword evidence="9" id="KW-1133">Transmembrane helix</keyword>
<dbReference type="GO" id="GO:0033320">
    <property type="term" value="P:UDP-D-xylose biosynthetic process"/>
    <property type="evidence" value="ECO:0007669"/>
    <property type="project" value="UniProtKB-UniPathway"/>
</dbReference>
<dbReference type="EC" id="4.1.1.35" evidence="5"/>
<comment type="subcellular location">
    <subcellularLocation>
        <location evidence="2">Golgi apparatus</location>
        <location evidence="2">Golgi stack membrane</location>
        <topology evidence="2">Single-pass type II membrane protein</topology>
    </subcellularLocation>
</comment>
<dbReference type="PANTHER" id="PTHR43078:SF6">
    <property type="entry name" value="UDP-GLUCURONIC ACID DECARBOXYLASE 1"/>
    <property type="match status" value="1"/>
</dbReference>
<keyword evidence="11" id="KW-0333">Golgi apparatus</keyword>
<evidence type="ECO:0000256" key="2">
    <source>
        <dbReference type="ARBA" id="ARBA00004447"/>
    </source>
</evidence>
<dbReference type="SUPFAM" id="SSF51735">
    <property type="entry name" value="NAD(P)-binding Rossmann-fold domains"/>
    <property type="match status" value="1"/>
</dbReference>
<dbReference type="PANTHER" id="PTHR43078">
    <property type="entry name" value="UDP-GLUCURONIC ACID DECARBOXYLASE-RELATED"/>
    <property type="match status" value="1"/>
</dbReference>
<dbReference type="GO" id="GO:0042732">
    <property type="term" value="P:D-xylose metabolic process"/>
    <property type="evidence" value="ECO:0007669"/>
    <property type="project" value="InterPro"/>
</dbReference>
<evidence type="ECO:0000256" key="7">
    <source>
        <dbReference type="ARBA" id="ARBA00022793"/>
    </source>
</evidence>
<evidence type="ECO:0000256" key="9">
    <source>
        <dbReference type="ARBA" id="ARBA00022989"/>
    </source>
</evidence>
<dbReference type="Proteomes" id="UP000178534">
    <property type="component" value="Unassembled WGS sequence"/>
</dbReference>
<comment type="similarity">
    <text evidence="4">Belongs to the NAD(P)-dependent epimerase/dehydratase family. UDP-glucuronic acid decarboxylase subfamily.</text>
</comment>